<dbReference type="EMBL" id="KQ085949">
    <property type="protein sequence ID" value="KLO14059.1"/>
    <property type="molecule type" value="Genomic_DNA"/>
</dbReference>
<accession>A0A0H2RQC4</accession>
<evidence type="ECO:0000313" key="1">
    <source>
        <dbReference type="EMBL" id="KLO14059.1"/>
    </source>
</evidence>
<proteinExistence type="predicted"/>
<dbReference type="OrthoDB" id="3202607at2759"/>
<reference evidence="1 2" key="1">
    <citation type="submission" date="2015-04" db="EMBL/GenBank/DDBJ databases">
        <title>Complete genome sequence of Schizopora paradoxa KUC8140, a cosmopolitan wood degrader in East Asia.</title>
        <authorList>
            <consortium name="DOE Joint Genome Institute"/>
            <person name="Min B."/>
            <person name="Park H."/>
            <person name="Jang Y."/>
            <person name="Kim J.-J."/>
            <person name="Kim K.H."/>
            <person name="Pangilinan J."/>
            <person name="Lipzen A."/>
            <person name="Riley R."/>
            <person name="Grigoriev I.V."/>
            <person name="Spatafora J.W."/>
            <person name="Choi I.-G."/>
        </authorList>
    </citation>
    <scope>NUCLEOTIDE SEQUENCE [LARGE SCALE GENOMIC DNA]</scope>
    <source>
        <strain evidence="1 2">KUC8140</strain>
    </source>
</reference>
<dbReference type="STRING" id="27342.A0A0H2RQC4"/>
<dbReference type="Gene3D" id="3.60.130.30">
    <property type="match status" value="1"/>
</dbReference>
<dbReference type="InParanoid" id="A0A0H2RQC4"/>
<name>A0A0H2RQC4_9AGAM</name>
<dbReference type="AlphaFoldDB" id="A0A0H2RQC4"/>
<organism evidence="1 2">
    <name type="scientific">Schizopora paradoxa</name>
    <dbReference type="NCBI Taxonomy" id="27342"/>
    <lineage>
        <taxon>Eukaryota</taxon>
        <taxon>Fungi</taxon>
        <taxon>Dikarya</taxon>
        <taxon>Basidiomycota</taxon>
        <taxon>Agaricomycotina</taxon>
        <taxon>Agaricomycetes</taxon>
        <taxon>Hymenochaetales</taxon>
        <taxon>Schizoporaceae</taxon>
        <taxon>Schizopora</taxon>
    </lineage>
</organism>
<feature type="non-terminal residue" evidence="1">
    <location>
        <position position="1"/>
    </location>
</feature>
<keyword evidence="2" id="KW-1185">Reference proteome</keyword>
<evidence type="ECO:0000313" key="2">
    <source>
        <dbReference type="Proteomes" id="UP000053477"/>
    </source>
</evidence>
<dbReference type="Proteomes" id="UP000053477">
    <property type="component" value="Unassembled WGS sequence"/>
</dbReference>
<gene>
    <name evidence="1" type="ORF">SCHPADRAFT_827049</name>
</gene>
<sequence length="197" mass="22578">TWFPRHAFVYEEVMTQLELDKDLRRSIFPGSLFGGTTFNLGPNGITKRHRDSRNLVGGLCMIGALGHFNHETSGHFIMEEAKVIVELQHGDIVFMPSARITHRNSRLREGESRASIVQYTSGCLFRWIWQGKKMLPDNERRLKAGIRAAEGAHRWKELYSLFPTVKEWEDAKSTGLMGLGDIEETIRSGRSYLFPRL</sequence>
<protein>
    <submittedName>
        <fullName evidence="1">Uncharacterized protein</fullName>
    </submittedName>
</protein>